<accession>Q950L4</accession>
<feature type="domain" description="Homing endonuclease LAGLIDADG" evidence="1">
    <location>
        <begin position="114"/>
        <end position="284"/>
    </location>
</feature>
<reference evidence="3" key="1">
    <citation type="submission" date="2001-07" db="EMBL/GenBank/DDBJ databases">
        <authorList>
            <person name="Lang F.B.F."/>
        </authorList>
    </citation>
    <scope>NUCLEOTIDE SEQUENCE</scope>
    <source>
        <strain evidence="3">136</strain>
    </source>
</reference>
<sequence length="451" mass="52881">MDYDKNDKNINFKGKFPKLINPQFISQRRSYSTKIIGNSKPIIVLDSYRNEIARYPSNADAIRDLNLNKKLLQQVLITGELYLDKYFIYDIERPLDIYPKDIKWNDLTQDIRDYIIGGTLGDLSIVKKTDNSTPYLNFHVSTKNITYLEYLFDLFKFKCNMPKISIKENKIKNKIYYTGGFSTLSYKFLNEIYDLFYVNKIKVIPYNIGDYLTPRALAFWYQDDGNCNYTEIGNISTFSLATHCFTFADMHYLSYVLKLKYNLIVNVHNDKGQPILYITASSRELFLDLITPFVHENFKYKISNRDPNHVITNKGTGISINVINLELPKTHPYYSIIYPSIRDVARNLKIDRSTIIHRLFSGMPYNDKYLFYTNEIAPLIIKDSSNKGKKVYIYNKNLELIEILSSQRQVVRKYNIPKTTLTDYLKNGKFWNNSFYFSSLNLSTYKNAPTI</sequence>
<dbReference type="GeneID" id="803678"/>
<organism evidence="3">
    <name type="scientific">Rhizophydium sp. 136</name>
    <dbReference type="NCBI Taxonomy" id="60187"/>
    <lineage>
        <taxon>Eukaryota</taxon>
        <taxon>Fungi</taxon>
        <taxon>Fungi incertae sedis</taxon>
        <taxon>Chytridiomycota</taxon>
        <taxon>Chytridiomycota incertae sedis</taxon>
        <taxon>Chytridiomycetes</taxon>
        <taxon>Rhizophydiales</taxon>
        <taxon>Rhizophydiaceae</taxon>
        <taxon>Rhizophydium</taxon>
    </lineage>
</organism>
<evidence type="ECO:0000259" key="2">
    <source>
        <dbReference type="Pfam" id="PF07453"/>
    </source>
</evidence>
<dbReference type="GO" id="GO:0004519">
    <property type="term" value="F:endonuclease activity"/>
    <property type="evidence" value="ECO:0007669"/>
    <property type="project" value="InterPro"/>
</dbReference>
<dbReference type="Pfam" id="PF03161">
    <property type="entry name" value="LAGLIDADG_2"/>
    <property type="match status" value="1"/>
</dbReference>
<feature type="domain" description="Nuclease-associated modular DNA-binding 1" evidence="2">
    <location>
        <begin position="336"/>
        <end position="356"/>
    </location>
</feature>
<reference evidence="3" key="2">
    <citation type="journal article" date="2002" name="Mol. Biol. Evol.">
        <title>Hyaloraphidium curvatum: a linear mitochondrial genome, tRNA editing, and an evolutionary link to lower fungi.</title>
        <authorList>
            <person name="Forget L."/>
            <person name="Ustinova J."/>
            <person name="Wang Z."/>
            <person name="Huss V.A."/>
            <person name="Franz Lang B."/>
        </authorList>
    </citation>
    <scope>NUCLEOTIDE SEQUENCE</scope>
    <source>
        <strain evidence="3">136</strain>
    </source>
</reference>
<dbReference type="InterPro" id="IPR004860">
    <property type="entry name" value="LAGLIDADG_dom"/>
</dbReference>
<proteinExistence type="predicted"/>
<evidence type="ECO:0000313" key="3">
    <source>
        <dbReference type="EMBL" id="AAK84294.1"/>
    </source>
</evidence>
<dbReference type="SUPFAM" id="SSF55608">
    <property type="entry name" value="Homing endonucleases"/>
    <property type="match status" value="1"/>
</dbReference>
<dbReference type="InterPro" id="IPR010896">
    <property type="entry name" value="NUMOD1"/>
</dbReference>
<keyword evidence="3" id="KW-0496">Mitochondrion</keyword>
<dbReference type="SMART" id="SM00497">
    <property type="entry name" value="IENR1"/>
    <property type="match status" value="3"/>
</dbReference>
<dbReference type="AlphaFoldDB" id="Q950L4"/>
<dbReference type="InterPro" id="IPR003647">
    <property type="entry name" value="Intron_nuc_1_rpt"/>
</dbReference>
<dbReference type="InterPro" id="IPR027434">
    <property type="entry name" value="Homing_endonucl"/>
</dbReference>
<evidence type="ECO:0000259" key="1">
    <source>
        <dbReference type="Pfam" id="PF03161"/>
    </source>
</evidence>
<dbReference type="Pfam" id="PF07453">
    <property type="entry name" value="NUMOD1"/>
    <property type="match status" value="1"/>
</dbReference>
<geneLocation type="mitochondrion" evidence="3"/>
<name>Q950L4_9FUNG</name>
<dbReference type="Gene3D" id="3.10.28.10">
    <property type="entry name" value="Homing endonucleases"/>
    <property type="match status" value="2"/>
</dbReference>
<dbReference type="EMBL" id="AF404306">
    <property type="protein sequence ID" value="AAK84294.1"/>
    <property type="molecule type" value="Genomic_DNA"/>
</dbReference>
<protein>
    <submittedName>
        <fullName evidence="3">Orf451</fullName>
    </submittedName>
</protein>
<dbReference type="RefSeq" id="NP_150364.1">
    <property type="nucleotide sequence ID" value="NC_003053.1"/>
</dbReference>
<gene>
    <name evidence="3" type="primary">orf451</name>
</gene>